<feature type="compositionally biased region" description="Basic and acidic residues" evidence="1">
    <location>
        <begin position="58"/>
        <end position="67"/>
    </location>
</feature>
<dbReference type="RefSeq" id="WP_207796596.1">
    <property type="nucleotide sequence ID" value="NZ_NWBU01000005.1"/>
</dbReference>
<dbReference type="EMBL" id="NWBU01000005">
    <property type="protein sequence ID" value="PTQ12074.1"/>
    <property type="molecule type" value="Genomic_DNA"/>
</dbReference>
<sequence>MRLTSRKHFLEPVLACASLVAAPVAMAQPARNTAPLIVQEQGSFAVGGSVATAPGTFDPRKPLEPRSRLSSCS</sequence>
<organism evidence="3 4">
    <name type="scientific">Sphingomonas oleivorans</name>
    <dbReference type="NCBI Taxonomy" id="1735121"/>
    <lineage>
        <taxon>Bacteria</taxon>
        <taxon>Pseudomonadati</taxon>
        <taxon>Pseudomonadota</taxon>
        <taxon>Alphaproteobacteria</taxon>
        <taxon>Sphingomonadales</taxon>
        <taxon>Sphingomonadaceae</taxon>
        <taxon>Sphingomonas</taxon>
    </lineage>
</organism>
<keyword evidence="4" id="KW-1185">Reference proteome</keyword>
<evidence type="ECO:0000313" key="4">
    <source>
        <dbReference type="Proteomes" id="UP000244162"/>
    </source>
</evidence>
<dbReference type="AlphaFoldDB" id="A0A2T5FZE2"/>
<name>A0A2T5FZE2_9SPHN</name>
<proteinExistence type="predicted"/>
<evidence type="ECO:0000313" key="3">
    <source>
        <dbReference type="EMBL" id="PTQ12074.1"/>
    </source>
</evidence>
<accession>A0A2T5FZE2</accession>
<comment type="caution">
    <text evidence="3">The sequence shown here is derived from an EMBL/GenBank/DDBJ whole genome shotgun (WGS) entry which is preliminary data.</text>
</comment>
<keyword evidence="2" id="KW-0732">Signal</keyword>
<protein>
    <submittedName>
        <fullName evidence="3">Uncharacterized protein</fullName>
    </submittedName>
</protein>
<feature type="region of interest" description="Disordered" evidence="1">
    <location>
        <begin position="50"/>
        <end position="73"/>
    </location>
</feature>
<gene>
    <name evidence="3" type="ORF">CLG96_05740</name>
</gene>
<reference evidence="3 4" key="1">
    <citation type="submission" date="2017-09" db="EMBL/GenBank/DDBJ databases">
        <title>Sphingomonas panjinensis sp.nov., isolated from oil-contaminated soil.</title>
        <authorList>
            <person name="Wang L."/>
            <person name="Chen L."/>
        </authorList>
    </citation>
    <scope>NUCLEOTIDE SEQUENCE [LARGE SCALE GENOMIC DNA]</scope>
    <source>
        <strain evidence="3 4">FW-11</strain>
    </source>
</reference>
<evidence type="ECO:0000256" key="1">
    <source>
        <dbReference type="SAM" id="MobiDB-lite"/>
    </source>
</evidence>
<dbReference type="Proteomes" id="UP000244162">
    <property type="component" value="Unassembled WGS sequence"/>
</dbReference>
<evidence type="ECO:0000256" key="2">
    <source>
        <dbReference type="SAM" id="SignalP"/>
    </source>
</evidence>
<feature type="chain" id="PRO_5015768426" evidence="2">
    <location>
        <begin position="28"/>
        <end position="73"/>
    </location>
</feature>
<feature type="signal peptide" evidence="2">
    <location>
        <begin position="1"/>
        <end position="27"/>
    </location>
</feature>